<feature type="binding site" evidence="7">
    <location>
        <position position="227"/>
    </location>
    <ligand>
        <name>Zn(2+)</name>
        <dbReference type="ChEBI" id="CHEBI:29105"/>
        <label>1</label>
    </ligand>
</feature>
<keyword evidence="5 7" id="KW-0862">Zinc</keyword>
<dbReference type="PIRSF" id="PIRSF037217">
    <property type="entry name" value="Carboxypeptidase_S"/>
    <property type="match status" value="1"/>
</dbReference>
<evidence type="ECO:0000256" key="4">
    <source>
        <dbReference type="ARBA" id="ARBA00022801"/>
    </source>
</evidence>
<comment type="caution">
    <text evidence="10">The sequence shown here is derived from an EMBL/GenBank/DDBJ whole genome shotgun (WGS) entry which is preliminary data.</text>
</comment>
<dbReference type="InterPro" id="IPR002933">
    <property type="entry name" value="Peptidase_M20"/>
</dbReference>
<dbReference type="Proteomes" id="UP000559027">
    <property type="component" value="Unassembled WGS sequence"/>
</dbReference>
<dbReference type="GO" id="GO:0046872">
    <property type="term" value="F:metal ion binding"/>
    <property type="evidence" value="ECO:0007669"/>
    <property type="project" value="UniProtKB-KW"/>
</dbReference>
<dbReference type="SUPFAM" id="SSF53187">
    <property type="entry name" value="Zn-dependent exopeptidases"/>
    <property type="match status" value="1"/>
</dbReference>
<evidence type="ECO:0000259" key="9">
    <source>
        <dbReference type="Pfam" id="PF07687"/>
    </source>
</evidence>
<feature type="active site" description="Proton acceptor" evidence="6">
    <location>
        <position position="226"/>
    </location>
</feature>
<keyword evidence="4" id="KW-0378">Hydrolase</keyword>
<dbReference type="GO" id="GO:0006629">
    <property type="term" value="P:lipid metabolic process"/>
    <property type="evidence" value="ECO:0007669"/>
    <property type="project" value="UniProtKB-ARBA"/>
</dbReference>
<name>A0A8H5GFQ6_9AGAR</name>
<dbReference type="Pfam" id="PF07687">
    <property type="entry name" value="M20_dimer"/>
    <property type="match status" value="1"/>
</dbReference>
<keyword evidence="3 7" id="KW-0479">Metal-binding</keyword>
<keyword evidence="8" id="KW-0812">Transmembrane</keyword>
<dbReference type="Gene3D" id="3.40.630.10">
    <property type="entry name" value="Zn peptidases"/>
    <property type="match status" value="1"/>
</dbReference>
<keyword evidence="11" id="KW-1185">Reference proteome</keyword>
<dbReference type="CDD" id="cd05674">
    <property type="entry name" value="M20_yscS"/>
    <property type="match status" value="1"/>
</dbReference>
<dbReference type="FunFam" id="1.10.150.900:FF:000003">
    <property type="entry name" value="N-fatty-acyl-amino acid synthase/hydrolase PM20D1"/>
    <property type="match status" value="1"/>
</dbReference>
<proteinExistence type="inferred from homology"/>
<feature type="binding site" evidence="7">
    <location>
        <position position="255"/>
    </location>
    <ligand>
        <name>Zn(2+)</name>
        <dbReference type="ChEBI" id="CHEBI:29105"/>
        <label>2</label>
    </ligand>
</feature>
<organism evidence="10 11">
    <name type="scientific">Leucocoprinus leucothites</name>
    <dbReference type="NCBI Taxonomy" id="201217"/>
    <lineage>
        <taxon>Eukaryota</taxon>
        <taxon>Fungi</taxon>
        <taxon>Dikarya</taxon>
        <taxon>Basidiomycota</taxon>
        <taxon>Agaricomycotina</taxon>
        <taxon>Agaricomycetes</taxon>
        <taxon>Agaricomycetidae</taxon>
        <taxon>Agaricales</taxon>
        <taxon>Agaricineae</taxon>
        <taxon>Agaricaceae</taxon>
        <taxon>Leucocoprinus</taxon>
    </lineage>
</organism>
<comment type="similarity">
    <text evidence="1">Belongs to the peptidase M20A family.</text>
</comment>
<evidence type="ECO:0000256" key="6">
    <source>
        <dbReference type="PIRSR" id="PIRSR037217-1"/>
    </source>
</evidence>
<accession>A0A8H5GFQ6</accession>
<feature type="transmembrane region" description="Helical" evidence="8">
    <location>
        <begin position="21"/>
        <end position="39"/>
    </location>
</feature>
<dbReference type="GO" id="GO:0043605">
    <property type="term" value="P:amide catabolic process"/>
    <property type="evidence" value="ECO:0007669"/>
    <property type="project" value="UniProtKB-ARBA"/>
</dbReference>
<dbReference type="OrthoDB" id="3064516at2759"/>
<dbReference type="InterPro" id="IPR001261">
    <property type="entry name" value="ArgE/DapE_CS"/>
</dbReference>
<dbReference type="GO" id="GO:0006520">
    <property type="term" value="P:amino acid metabolic process"/>
    <property type="evidence" value="ECO:0007669"/>
    <property type="project" value="UniProtKB-ARBA"/>
</dbReference>
<dbReference type="InterPro" id="IPR011650">
    <property type="entry name" value="Peptidase_M20_dimer"/>
</dbReference>
<feature type="binding site" evidence="7">
    <location>
        <position position="544"/>
    </location>
    <ligand>
        <name>Zn(2+)</name>
        <dbReference type="ChEBI" id="CHEBI:29105"/>
        <label>1</label>
    </ligand>
</feature>
<evidence type="ECO:0000256" key="5">
    <source>
        <dbReference type="ARBA" id="ARBA00022833"/>
    </source>
</evidence>
<dbReference type="FunFam" id="3.40.630.10:FF:000027">
    <property type="entry name" value="N-fatty-acyl-amino acid synthase/hydrolase PM20D1"/>
    <property type="match status" value="1"/>
</dbReference>
<dbReference type="PANTHER" id="PTHR45962">
    <property type="entry name" value="N-FATTY-ACYL-AMINO ACID SYNTHASE/HYDROLASE PM20D1"/>
    <property type="match status" value="1"/>
</dbReference>
<sequence length="576" mass="63375">MGHPDFGQPLHLKGPSSSKRVFSAALLGLIFLTGAFLQYHRSIWLETKQQVGTSLCTQPSPPAEKSRYSSAYDTAEFKRTSAERLSGAVKVPTMSFDDMGPPREDERWAPFIEMHQYLEDTFPLVHGRMERTAVGGYSLVYTLQGSHSNLKPLLLTGHLDVVPALTALERWTFPPFEGKIDGGWVYGRGSADCKNNVIGILSAMEHLLQEGWTPERTILFAFGQDEEISGPRGAVSIAKFLEDKYGHYGISMIVDEGGMGLNNVYGAEFALPGIAEKGYVNAVITVEMAGGHSSIPSRHTSIGILSKIISAIEDSEVFHPNINAESPIWGYLSCVAEHGEKNLVPAWIRKAVSSPSPDFGSVAANFAATSLDNRYLIQTSKAATVIYGGLKVNALAETATVNFNSRIDIFSSREKPPSLSFTKIGCLSNPIVSEVSRIYVELAKPIAEKYSLHLEGEAYSKEPSIGNITFEWDDPHDPSPISPARAGNVAWDVFSKAVQASFGHDVITAPSAMTGNTDTRHYWNLTRNIYRWSPSRVGTRLNIHTVDEKIKIDTHIDAIRFYTELMLIADQTLEEF</sequence>
<evidence type="ECO:0000256" key="7">
    <source>
        <dbReference type="PIRSR" id="PIRSR037217-2"/>
    </source>
</evidence>
<dbReference type="GO" id="GO:1990845">
    <property type="term" value="P:adaptive thermogenesis"/>
    <property type="evidence" value="ECO:0007669"/>
    <property type="project" value="UniProtKB-ARBA"/>
</dbReference>
<reference evidence="10 11" key="1">
    <citation type="journal article" date="2020" name="ISME J.">
        <title>Uncovering the hidden diversity of litter-decomposition mechanisms in mushroom-forming fungi.</title>
        <authorList>
            <person name="Floudas D."/>
            <person name="Bentzer J."/>
            <person name="Ahren D."/>
            <person name="Johansson T."/>
            <person name="Persson P."/>
            <person name="Tunlid A."/>
        </authorList>
    </citation>
    <scope>NUCLEOTIDE SEQUENCE [LARGE SCALE GENOMIC DNA]</scope>
    <source>
        <strain evidence="10 11">CBS 146.42</strain>
    </source>
</reference>
<feature type="domain" description="Peptidase M20 dimerisation" evidence="9">
    <location>
        <begin position="274"/>
        <end position="414"/>
    </location>
</feature>
<feature type="binding site" evidence="7">
    <location>
        <position position="192"/>
    </location>
    <ligand>
        <name>Zn(2+)</name>
        <dbReference type="ChEBI" id="CHEBI:29105"/>
        <label>1</label>
    </ligand>
</feature>
<dbReference type="PROSITE" id="PS00758">
    <property type="entry name" value="ARGE_DAPE_CPG2_1"/>
    <property type="match status" value="1"/>
</dbReference>
<dbReference type="PANTHER" id="PTHR45962:SF1">
    <property type="entry name" value="N-FATTY-ACYL-AMINO ACID SYNTHASE_HYDROLASE PM20D1"/>
    <property type="match status" value="1"/>
</dbReference>
<dbReference type="PROSITE" id="PS00759">
    <property type="entry name" value="ARGE_DAPE_CPG2_2"/>
    <property type="match status" value="1"/>
</dbReference>
<evidence type="ECO:0000256" key="1">
    <source>
        <dbReference type="ARBA" id="ARBA00006247"/>
    </source>
</evidence>
<evidence type="ECO:0000256" key="2">
    <source>
        <dbReference type="ARBA" id="ARBA00022670"/>
    </source>
</evidence>
<keyword evidence="8" id="KW-1133">Transmembrane helix</keyword>
<evidence type="ECO:0000256" key="3">
    <source>
        <dbReference type="ARBA" id="ARBA00022723"/>
    </source>
</evidence>
<dbReference type="GO" id="GO:0016810">
    <property type="term" value="F:hydrolase activity, acting on carbon-nitrogen (but not peptide) bonds"/>
    <property type="evidence" value="ECO:0007669"/>
    <property type="project" value="UniProtKB-ARBA"/>
</dbReference>
<dbReference type="GO" id="GO:0051603">
    <property type="term" value="P:proteolysis involved in protein catabolic process"/>
    <property type="evidence" value="ECO:0007669"/>
    <property type="project" value="TreeGrafter"/>
</dbReference>
<protein>
    <recommendedName>
        <fullName evidence="9">Peptidase M20 dimerisation domain-containing protein</fullName>
    </recommendedName>
</protein>
<feature type="binding site" evidence="7">
    <location>
        <position position="192"/>
    </location>
    <ligand>
        <name>Zn(2+)</name>
        <dbReference type="ChEBI" id="CHEBI:29105"/>
        <label>2</label>
    </ligand>
</feature>
<gene>
    <name evidence="10" type="ORF">D9756_000005</name>
</gene>
<dbReference type="InterPro" id="IPR017141">
    <property type="entry name" value="Pept_M20_carboxypep"/>
</dbReference>
<evidence type="ECO:0000313" key="11">
    <source>
        <dbReference type="Proteomes" id="UP000559027"/>
    </source>
</evidence>
<feature type="active site" evidence="6">
    <location>
        <position position="160"/>
    </location>
</feature>
<dbReference type="GO" id="GO:0000328">
    <property type="term" value="C:fungal-type vacuole lumen"/>
    <property type="evidence" value="ECO:0007669"/>
    <property type="project" value="TreeGrafter"/>
</dbReference>
<dbReference type="Gene3D" id="1.10.150.900">
    <property type="match status" value="1"/>
</dbReference>
<dbReference type="InterPro" id="IPR047177">
    <property type="entry name" value="Pept_M20A"/>
</dbReference>
<evidence type="ECO:0000256" key="8">
    <source>
        <dbReference type="SAM" id="Phobius"/>
    </source>
</evidence>
<feature type="binding site" evidence="7">
    <location>
        <position position="158"/>
    </location>
    <ligand>
        <name>Zn(2+)</name>
        <dbReference type="ChEBI" id="CHEBI:29105"/>
        <label>2</label>
    </ligand>
</feature>
<dbReference type="GO" id="GO:0005576">
    <property type="term" value="C:extracellular region"/>
    <property type="evidence" value="ECO:0007669"/>
    <property type="project" value="UniProtKB-ARBA"/>
</dbReference>
<evidence type="ECO:0000313" key="10">
    <source>
        <dbReference type="EMBL" id="KAF5363915.1"/>
    </source>
</evidence>
<keyword evidence="8" id="KW-0472">Membrane</keyword>
<dbReference type="Pfam" id="PF01546">
    <property type="entry name" value="Peptidase_M20"/>
    <property type="match status" value="1"/>
</dbReference>
<keyword evidence="2" id="KW-0645">Protease</keyword>
<dbReference type="GO" id="GO:0043604">
    <property type="term" value="P:amide biosynthetic process"/>
    <property type="evidence" value="ECO:0007669"/>
    <property type="project" value="UniProtKB-ARBA"/>
</dbReference>
<dbReference type="EMBL" id="JAACJO010000001">
    <property type="protein sequence ID" value="KAF5363915.1"/>
    <property type="molecule type" value="Genomic_DNA"/>
</dbReference>
<dbReference type="AlphaFoldDB" id="A0A8H5GFQ6"/>
<dbReference type="GO" id="GO:0004181">
    <property type="term" value="F:metallocarboxypeptidase activity"/>
    <property type="evidence" value="ECO:0007669"/>
    <property type="project" value="InterPro"/>
</dbReference>